<dbReference type="SUPFAM" id="SSF53850">
    <property type="entry name" value="Periplasmic binding protein-like II"/>
    <property type="match status" value="2"/>
</dbReference>
<dbReference type="Gene3D" id="3.30.70.270">
    <property type="match status" value="1"/>
</dbReference>
<evidence type="ECO:0000256" key="4">
    <source>
        <dbReference type="SAM" id="Coils"/>
    </source>
</evidence>
<dbReference type="PANTHER" id="PTHR45138:SF9">
    <property type="entry name" value="DIGUANYLATE CYCLASE DGCM-RELATED"/>
    <property type="match status" value="1"/>
</dbReference>
<evidence type="ECO:0000256" key="5">
    <source>
        <dbReference type="SAM" id="Phobius"/>
    </source>
</evidence>
<dbReference type="PROSITE" id="PS50887">
    <property type="entry name" value="GGDEF"/>
    <property type="match status" value="1"/>
</dbReference>
<evidence type="ECO:0000313" key="9">
    <source>
        <dbReference type="Proteomes" id="UP000252792"/>
    </source>
</evidence>
<dbReference type="InterPro" id="IPR000160">
    <property type="entry name" value="GGDEF_dom"/>
</dbReference>
<dbReference type="OrthoDB" id="9180959at2"/>
<dbReference type="InterPro" id="IPR050469">
    <property type="entry name" value="Diguanylate_Cyclase"/>
</dbReference>
<dbReference type="NCBIfam" id="TIGR00254">
    <property type="entry name" value="GGDEF"/>
    <property type="match status" value="1"/>
</dbReference>
<dbReference type="SMART" id="SM00267">
    <property type="entry name" value="GGDEF"/>
    <property type="match status" value="1"/>
</dbReference>
<dbReference type="Proteomes" id="UP000252792">
    <property type="component" value="Unassembled WGS sequence"/>
</dbReference>
<dbReference type="EMBL" id="QNSE01000011">
    <property type="protein sequence ID" value="RBP80517.1"/>
    <property type="molecule type" value="Genomic_DNA"/>
</dbReference>
<proteinExistence type="predicted"/>
<organism evidence="8 9">
    <name type="scientific">Marinomonas rhizomae</name>
    <dbReference type="NCBI Taxonomy" id="491948"/>
    <lineage>
        <taxon>Bacteria</taxon>
        <taxon>Pseudomonadati</taxon>
        <taxon>Pseudomonadota</taxon>
        <taxon>Gammaproteobacteria</taxon>
        <taxon>Oceanospirillales</taxon>
        <taxon>Oceanospirillaceae</taxon>
        <taxon>Marinomonas</taxon>
    </lineage>
</organism>
<keyword evidence="5" id="KW-0472">Membrane</keyword>
<accession>A0A366J100</accession>
<feature type="signal peptide" evidence="6">
    <location>
        <begin position="1"/>
        <end position="20"/>
    </location>
</feature>
<dbReference type="GO" id="GO:0052621">
    <property type="term" value="F:diguanylate cyclase activity"/>
    <property type="evidence" value="ECO:0007669"/>
    <property type="project" value="UniProtKB-EC"/>
</dbReference>
<dbReference type="SUPFAM" id="SSF55073">
    <property type="entry name" value="Nucleotide cyclase"/>
    <property type="match status" value="1"/>
</dbReference>
<feature type="domain" description="GGDEF" evidence="7">
    <location>
        <begin position="587"/>
        <end position="714"/>
    </location>
</feature>
<dbReference type="CDD" id="cd13708">
    <property type="entry name" value="PBP2_BvgS_like_1"/>
    <property type="match status" value="1"/>
</dbReference>
<dbReference type="Pfam" id="PF00990">
    <property type="entry name" value="GGDEF"/>
    <property type="match status" value="1"/>
</dbReference>
<dbReference type="CDD" id="cd01007">
    <property type="entry name" value="PBP2_BvgS_HisK_like"/>
    <property type="match status" value="1"/>
</dbReference>
<protein>
    <recommendedName>
        <fullName evidence="2">diguanylate cyclase</fullName>
        <ecNumber evidence="2">2.7.7.65</ecNumber>
    </recommendedName>
</protein>
<feature type="chain" id="PRO_5016686645" description="diguanylate cyclase" evidence="6">
    <location>
        <begin position="21"/>
        <end position="714"/>
    </location>
</feature>
<dbReference type="Gene3D" id="3.40.190.10">
    <property type="entry name" value="Periplasmic binding protein-like II"/>
    <property type="match status" value="4"/>
</dbReference>
<dbReference type="FunFam" id="3.30.70.270:FF:000001">
    <property type="entry name" value="Diguanylate cyclase domain protein"/>
    <property type="match status" value="1"/>
</dbReference>
<dbReference type="RefSeq" id="WP_113917593.1">
    <property type="nucleotide sequence ID" value="NZ_QNSE01000011.1"/>
</dbReference>
<evidence type="ECO:0000256" key="1">
    <source>
        <dbReference type="ARBA" id="ARBA00001946"/>
    </source>
</evidence>
<feature type="coiled-coil region" evidence="4">
    <location>
        <begin position="532"/>
        <end position="559"/>
    </location>
</feature>
<evidence type="ECO:0000313" key="8">
    <source>
        <dbReference type="EMBL" id="RBP80517.1"/>
    </source>
</evidence>
<comment type="caution">
    <text evidence="8">The sequence shown here is derived from an EMBL/GenBank/DDBJ whole genome shotgun (WGS) entry which is preliminary data.</text>
</comment>
<comment type="catalytic activity">
    <reaction evidence="3">
        <text>2 GTP = 3',3'-c-di-GMP + 2 diphosphate</text>
        <dbReference type="Rhea" id="RHEA:24898"/>
        <dbReference type="ChEBI" id="CHEBI:33019"/>
        <dbReference type="ChEBI" id="CHEBI:37565"/>
        <dbReference type="ChEBI" id="CHEBI:58805"/>
        <dbReference type="EC" id="2.7.7.65"/>
    </reaction>
</comment>
<dbReference type="InterPro" id="IPR029787">
    <property type="entry name" value="Nucleotide_cyclase"/>
</dbReference>
<keyword evidence="4" id="KW-0175">Coiled coil</keyword>
<dbReference type="AlphaFoldDB" id="A0A366J100"/>
<keyword evidence="9" id="KW-1185">Reference proteome</keyword>
<gene>
    <name evidence="8" type="ORF">DFP80_11140</name>
</gene>
<dbReference type="PANTHER" id="PTHR45138">
    <property type="entry name" value="REGULATORY COMPONENTS OF SENSORY TRANSDUCTION SYSTEM"/>
    <property type="match status" value="1"/>
</dbReference>
<keyword evidence="5" id="KW-0812">Transmembrane</keyword>
<evidence type="ECO:0000256" key="6">
    <source>
        <dbReference type="SAM" id="SignalP"/>
    </source>
</evidence>
<comment type="cofactor">
    <cofactor evidence="1">
        <name>Mg(2+)</name>
        <dbReference type="ChEBI" id="CHEBI:18420"/>
    </cofactor>
</comment>
<keyword evidence="6" id="KW-0732">Signal</keyword>
<evidence type="ECO:0000259" key="7">
    <source>
        <dbReference type="PROSITE" id="PS50887"/>
    </source>
</evidence>
<dbReference type="InterPro" id="IPR043128">
    <property type="entry name" value="Rev_trsase/Diguanyl_cyclase"/>
</dbReference>
<reference evidence="8 9" key="1">
    <citation type="submission" date="2018-06" db="EMBL/GenBank/DDBJ databases">
        <title>Genomic Encyclopedia of Type Strains, Phase III (KMG-III): the genomes of soil and plant-associated and newly described type strains.</title>
        <authorList>
            <person name="Whitman W."/>
        </authorList>
    </citation>
    <scope>NUCLEOTIDE SEQUENCE [LARGE SCALE GENOMIC DNA]</scope>
    <source>
        <strain evidence="8 9">CECT 7377</strain>
    </source>
</reference>
<name>A0A366J100_9GAMM</name>
<keyword evidence="5" id="KW-1133">Transmembrane helix</keyword>
<dbReference type="SMART" id="SM00062">
    <property type="entry name" value="PBPb"/>
    <property type="match status" value="2"/>
</dbReference>
<sequence>MNRLCITPIFLMFFSLVSVAKTLEFTEPEKDFIKSNPVVTVGMMPDFTPFSYYIEGEPVGFEHELLGLISKKTGIKFEKKIAKWTTIYNSFKNKEVDMISSISYKKYREPFTLFTSPYYNIPIMIFVKDDFGDYKGLKSLTGKRVGVLKDVFYIKELEDLGTMNLVFYDSYDALTKDLVFGKIDALMQNLPNVNHLIKKNLYNNIKLASELVLPNTKREDLRFGVQPEKSLLSSILQKSLMSISKREMEELSDKWIGSIKEYPGGHIDLNDNEKAYINKNIIKYCINPSGLPFEGLSEDGEHVGMSSDYYRLFEQMLSANFELVKTNTWSQSVEYIKQKKCDMLALGMETQERKKYLNFTSHYLDVPLVVATRVDVPFINQILDLEGEKIGIIRGDVFVKKLRKKYPSLKIVEVDDIYDGLDQVKNGQLFAYIDTLASIGYEFQSKYFGELKIAGKISENLLLSIAVRKDDETLLGILQKVVNSITNDRHRKIFTKWIPIKYEQDVNYKVVWQVMLGVFVFLTFMMYWNRKIAKANTLLKQAQKDIEEKNKELNRLALTDNLTTLFNRRKLEELIQAEIDKGKSTKKDFCLSMLDIDHFKEVNDNFGHQRGDSVLVEISDILKESLRVMDYVGRYGGEEFIIIFPASDVEEVKLIVEEIRLKIAHYDFDEIGHKTASFGLTSSKANDSIESIIKRADNALYEAKESGRNRVIIH</sequence>
<dbReference type="EC" id="2.7.7.65" evidence="2"/>
<dbReference type="InterPro" id="IPR001638">
    <property type="entry name" value="Solute-binding_3/MltF_N"/>
</dbReference>
<evidence type="ECO:0000256" key="3">
    <source>
        <dbReference type="ARBA" id="ARBA00034247"/>
    </source>
</evidence>
<evidence type="ECO:0000256" key="2">
    <source>
        <dbReference type="ARBA" id="ARBA00012528"/>
    </source>
</evidence>
<feature type="transmembrane region" description="Helical" evidence="5">
    <location>
        <begin position="510"/>
        <end position="528"/>
    </location>
</feature>
<dbReference type="Pfam" id="PF00497">
    <property type="entry name" value="SBP_bac_3"/>
    <property type="match status" value="2"/>
</dbReference>
<dbReference type="CDD" id="cd01949">
    <property type="entry name" value="GGDEF"/>
    <property type="match status" value="1"/>
</dbReference>